<reference evidence="5 6" key="1">
    <citation type="journal article" date="2018" name="Proc. Natl. Acad. Sci. U.S.A.">
        <title>Draft genome sequence of Camellia sinensis var. sinensis provides insights into the evolution of the tea genome and tea quality.</title>
        <authorList>
            <person name="Wei C."/>
            <person name="Yang H."/>
            <person name="Wang S."/>
            <person name="Zhao J."/>
            <person name="Liu C."/>
            <person name="Gao L."/>
            <person name="Xia E."/>
            <person name="Lu Y."/>
            <person name="Tai Y."/>
            <person name="She G."/>
            <person name="Sun J."/>
            <person name="Cao H."/>
            <person name="Tong W."/>
            <person name="Gao Q."/>
            <person name="Li Y."/>
            <person name="Deng W."/>
            <person name="Jiang X."/>
            <person name="Wang W."/>
            <person name="Chen Q."/>
            <person name="Zhang S."/>
            <person name="Li H."/>
            <person name="Wu J."/>
            <person name="Wang P."/>
            <person name="Li P."/>
            <person name="Shi C."/>
            <person name="Zheng F."/>
            <person name="Jian J."/>
            <person name="Huang B."/>
            <person name="Shan D."/>
            <person name="Shi M."/>
            <person name="Fang C."/>
            <person name="Yue Y."/>
            <person name="Li F."/>
            <person name="Li D."/>
            <person name="Wei S."/>
            <person name="Han B."/>
            <person name="Jiang C."/>
            <person name="Yin Y."/>
            <person name="Xia T."/>
            <person name="Zhang Z."/>
            <person name="Bennetzen J.L."/>
            <person name="Zhao S."/>
            <person name="Wan X."/>
        </authorList>
    </citation>
    <scope>NUCLEOTIDE SEQUENCE [LARGE SCALE GENOMIC DNA]</scope>
    <source>
        <strain evidence="6">cv. Shuchazao</strain>
        <tissue evidence="5">Leaf</tissue>
    </source>
</reference>
<dbReference type="AlphaFoldDB" id="A0A4V3WJR4"/>
<gene>
    <name evidence="5" type="ORF">TEA_007545</name>
</gene>
<dbReference type="PANTHER" id="PTHR48044:SF29">
    <property type="entry name" value="GLYCOSYLTRANSFERASE"/>
    <property type="match status" value="1"/>
</dbReference>
<keyword evidence="2 4" id="KW-0808">Transferase</keyword>
<evidence type="ECO:0000313" key="6">
    <source>
        <dbReference type="Proteomes" id="UP000306102"/>
    </source>
</evidence>
<comment type="caution">
    <text evidence="5">The sequence shown here is derived from an EMBL/GenBank/DDBJ whole genome shotgun (WGS) entry which is preliminary data.</text>
</comment>
<dbReference type="STRING" id="542762.A0A4V3WJR4"/>
<dbReference type="GO" id="GO:1901137">
    <property type="term" value="P:carbohydrate derivative biosynthetic process"/>
    <property type="evidence" value="ECO:0007669"/>
    <property type="project" value="UniProtKB-ARBA"/>
</dbReference>
<dbReference type="Pfam" id="PF00201">
    <property type="entry name" value="UDPGT"/>
    <property type="match status" value="1"/>
</dbReference>
<dbReference type="InterPro" id="IPR002213">
    <property type="entry name" value="UDP_glucos_trans"/>
</dbReference>
<dbReference type="Proteomes" id="UP000306102">
    <property type="component" value="Unassembled WGS sequence"/>
</dbReference>
<name>A0A4V3WJR4_CAMSN</name>
<dbReference type="PANTHER" id="PTHR48044">
    <property type="entry name" value="GLYCOSYLTRANSFERASE"/>
    <property type="match status" value="1"/>
</dbReference>
<evidence type="ECO:0000256" key="1">
    <source>
        <dbReference type="ARBA" id="ARBA00009995"/>
    </source>
</evidence>
<keyword evidence="3" id="KW-0284">Flavonoid biosynthesis</keyword>
<accession>A0A4V3WJR4</accession>
<dbReference type="CDD" id="cd03784">
    <property type="entry name" value="GT1_Gtf-like"/>
    <property type="match status" value="1"/>
</dbReference>
<dbReference type="Gene3D" id="3.40.50.2000">
    <property type="entry name" value="Glycogen Phosphorylase B"/>
    <property type="match status" value="1"/>
</dbReference>
<evidence type="ECO:0000313" key="5">
    <source>
        <dbReference type="EMBL" id="THF97996.1"/>
    </source>
</evidence>
<keyword evidence="6" id="KW-1185">Reference proteome</keyword>
<organism evidence="5 6">
    <name type="scientific">Camellia sinensis var. sinensis</name>
    <name type="common">China tea</name>
    <dbReference type="NCBI Taxonomy" id="542762"/>
    <lineage>
        <taxon>Eukaryota</taxon>
        <taxon>Viridiplantae</taxon>
        <taxon>Streptophyta</taxon>
        <taxon>Embryophyta</taxon>
        <taxon>Tracheophyta</taxon>
        <taxon>Spermatophyta</taxon>
        <taxon>Magnoliopsida</taxon>
        <taxon>eudicotyledons</taxon>
        <taxon>Gunneridae</taxon>
        <taxon>Pentapetalae</taxon>
        <taxon>asterids</taxon>
        <taxon>Ericales</taxon>
        <taxon>Theaceae</taxon>
        <taxon>Camellia</taxon>
    </lineage>
</organism>
<evidence type="ECO:0000256" key="3">
    <source>
        <dbReference type="ARBA" id="ARBA00023241"/>
    </source>
</evidence>
<dbReference type="SUPFAM" id="SSF53756">
    <property type="entry name" value="UDP-Glycosyltransferase/glycogen phosphorylase"/>
    <property type="match status" value="1"/>
</dbReference>
<keyword evidence="4" id="KW-0328">Glycosyltransferase</keyword>
<proteinExistence type="inferred from homology"/>
<dbReference type="EMBL" id="SDRB02012341">
    <property type="protein sequence ID" value="THF97996.1"/>
    <property type="molecule type" value="Genomic_DNA"/>
</dbReference>
<evidence type="ECO:0000256" key="4">
    <source>
        <dbReference type="RuleBase" id="RU003718"/>
    </source>
</evidence>
<dbReference type="InterPro" id="IPR035595">
    <property type="entry name" value="UDP_glycos_trans_CS"/>
</dbReference>
<protein>
    <submittedName>
        <fullName evidence="5">Uncharacterized protein</fullName>
    </submittedName>
</protein>
<evidence type="ECO:0000256" key="2">
    <source>
        <dbReference type="ARBA" id="ARBA00022679"/>
    </source>
</evidence>
<dbReference type="GO" id="GO:0008194">
    <property type="term" value="F:UDP-glycosyltransferase activity"/>
    <property type="evidence" value="ECO:0007669"/>
    <property type="project" value="InterPro"/>
</dbReference>
<sequence length="145" mass="15851">MVVEGWAPQLKILLHPSIGGFVSHCGWSSVMEGMKFGSPIIAMPMHLDQPVNARLVEEIGVGMEAVRDKNRVLDRKNVAEVIQKVVVEDGGEAVRSKARELSETTQNPVAQLQAKFKEWNEGFKAWLAKQSLPMEAAVITATSAA</sequence>
<comment type="similarity">
    <text evidence="1 4">Belongs to the UDP-glycosyltransferase family.</text>
</comment>
<dbReference type="PROSITE" id="PS00375">
    <property type="entry name" value="UDPGT"/>
    <property type="match status" value="1"/>
</dbReference>
<dbReference type="GO" id="GO:0009813">
    <property type="term" value="P:flavonoid biosynthetic process"/>
    <property type="evidence" value="ECO:0007669"/>
    <property type="project" value="UniProtKB-KW"/>
</dbReference>